<keyword evidence="3" id="KW-0240">DNA-directed RNA polymerase</keyword>
<dbReference type="AlphaFoldDB" id="A0A919E0U8"/>
<evidence type="ECO:0000313" key="4">
    <source>
        <dbReference type="Proteomes" id="UP000641386"/>
    </source>
</evidence>
<dbReference type="InterPro" id="IPR013324">
    <property type="entry name" value="RNA_pol_sigma_r3/r4-like"/>
</dbReference>
<comment type="caution">
    <text evidence="3">The sequence shown here is derived from an EMBL/GenBank/DDBJ whole genome shotgun (WGS) entry which is preliminary data.</text>
</comment>
<feature type="domain" description="RNA polymerase sigma-70 region 2" evidence="2">
    <location>
        <begin position="35"/>
        <end position="94"/>
    </location>
</feature>
<organism evidence="3 4">
    <name type="scientific">Streptomyces spiralis</name>
    <dbReference type="NCBI Taxonomy" id="66376"/>
    <lineage>
        <taxon>Bacteria</taxon>
        <taxon>Bacillati</taxon>
        <taxon>Actinomycetota</taxon>
        <taxon>Actinomycetes</taxon>
        <taxon>Kitasatosporales</taxon>
        <taxon>Streptomycetaceae</taxon>
        <taxon>Streptomyces</taxon>
    </lineage>
</organism>
<dbReference type="InterPro" id="IPR036388">
    <property type="entry name" value="WH-like_DNA-bd_sf"/>
</dbReference>
<feature type="region of interest" description="Disordered" evidence="1">
    <location>
        <begin position="1"/>
        <end position="21"/>
    </location>
</feature>
<dbReference type="InterPro" id="IPR007627">
    <property type="entry name" value="RNA_pol_sigma70_r2"/>
</dbReference>
<accession>A0A919E0U8</accession>
<keyword evidence="4" id="KW-1185">Reference proteome</keyword>
<name>A0A919E0U8_9ACTN</name>
<dbReference type="SUPFAM" id="SSF88659">
    <property type="entry name" value="Sigma3 and sigma4 domains of RNA polymerase sigma factors"/>
    <property type="match status" value="1"/>
</dbReference>
<reference evidence="3" key="1">
    <citation type="journal article" date="2014" name="Int. J. Syst. Evol. Microbiol.">
        <title>Complete genome sequence of Corynebacterium casei LMG S-19264T (=DSM 44701T), isolated from a smear-ripened cheese.</title>
        <authorList>
            <consortium name="US DOE Joint Genome Institute (JGI-PGF)"/>
            <person name="Walter F."/>
            <person name="Albersmeier A."/>
            <person name="Kalinowski J."/>
            <person name="Ruckert C."/>
        </authorList>
    </citation>
    <scope>NUCLEOTIDE SEQUENCE</scope>
    <source>
        <strain evidence="3">JCM 3302</strain>
    </source>
</reference>
<dbReference type="Gene3D" id="1.10.10.10">
    <property type="entry name" value="Winged helix-like DNA-binding domain superfamily/Winged helix DNA-binding domain"/>
    <property type="match status" value="1"/>
</dbReference>
<feature type="compositionally biased region" description="Low complexity" evidence="1">
    <location>
        <begin position="1"/>
        <end position="11"/>
    </location>
</feature>
<dbReference type="Pfam" id="PF04542">
    <property type="entry name" value="Sigma70_r2"/>
    <property type="match status" value="1"/>
</dbReference>
<gene>
    <name evidence="3" type="ORF">GCM10014715_63560</name>
</gene>
<dbReference type="InterPro" id="IPR013325">
    <property type="entry name" value="RNA_pol_sigma_r2"/>
</dbReference>
<keyword evidence="3" id="KW-0804">Transcription</keyword>
<dbReference type="GO" id="GO:0000428">
    <property type="term" value="C:DNA-directed RNA polymerase complex"/>
    <property type="evidence" value="ECO:0007669"/>
    <property type="project" value="UniProtKB-KW"/>
</dbReference>
<evidence type="ECO:0000256" key="1">
    <source>
        <dbReference type="SAM" id="MobiDB-lite"/>
    </source>
</evidence>
<reference evidence="3" key="2">
    <citation type="submission" date="2020-09" db="EMBL/GenBank/DDBJ databases">
        <authorList>
            <person name="Sun Q."/>
            <person name="Ohkuma M."/>
        </authorList>
    </citation>
    <scope>NUCLEOTIDE SEQUENCE</scope>
    <source>
        <strain evidence="3">JCM 3302</strain>
    </source>
</reference>
<dbReference type="Proteomes" id="UP000641386">
    <property type="component" value="Unassembled WGS sequence"/>
</dbReference>
<dbReference type="EMBL" id="BNBC01000037">
    <property type="protein sequence ID" value="GHE98646.1"/>
    <property type="molecule type" value="Genomic_DNA"/>
</dbReference>
<proteinExistence type="predicted"/>
<sequence length="254" mass="27607">MSAPSPEKTTPTEPPVARPGEDDLDSALDIFLAQRTRLFRIAYQILGDVSGAEDVVQEVWLRWQLTHRVEIKNPAAFLTTATTRLAINVVQSARHRHETPAEPLLADLGDRAAQDPVLRAEQTVAVEAALALLMARLTPDGLAVYLLRKGFDYAYADLAGLLRISAQNARVVVHRAQARLGCDRERPVPAESHRRLVAAFRTAAGTGDLECLIQLLVPAGQVHRLLQPAPEPPAQGPDGAFVIASDVRHGPNAR</sequence>
<evidence type="ECO:0000259" key="2">
    <source>
        <dbReference type="Pfam" id="PF04542"/>
    </source>
</evidence>
<dbReference type="PANTHER" id="PTHR30173:SF36">
    <property type="entry name" value="ECF RNA POLYMERASE SIGMA FACTOR SIGJ"/>
    <property type="match status" value="1"/>
</dbReference>
<dbReference type="SUPFAM" id="SSF88946">
    <property type="entry name" value="Sigma2 domain of RNA polymerase sigma factors"/>
    <property type="match status" value="1"/>
</dbReference>
<dbReference type="InterPro" id="IPR052704">
    <property type="entry name" value="ECF_Sigma-70_Domain"/>
</dbReference>
<dbReference type="Gene3D" id="1.10.1740.10">
    <property type="match status" value="1"/>
</dbReference>
<dbReference type="GO" id="GO:0006352">
    <property type="term" value="P:DNA-templated transcription initiation"/>
    <property type="evidence" value="ECO:0007669"/>
    <property type="project" value="InterPro"/>
</dbReference>
<dbReference type="GO" id="GO:0016987">
    <property type="term" value="F:sigma factor activity"/>
    <property type="evidence" value="ECO:0007669"/>
    <property type="project" value="TreeGrafter"/>
</dbReference>
<evidence type="ECO:0000313" key="3">
    <source>
        <dbReference type="EMBL" id="GHE98646.1"/>
    </source>
</evidence>
<protein>
    <submittedName>
        <fullName evidence="3">DNA-directed RNA polymerase sigma-70 factor</fullName>
    </submittedName>
</protein>
<dbReference type="PANTHER" id="PTHR30173">
    <property type="entry name" value="SIGMA 19 FACTOR"/>
    <property type="match status" value="1"/>
</dbReference>
<dbReference type="RefSeq" id="WP_189905712.1">
    <property type="nucleotide sequence ID" value="NZ_BNBC01000037.1"/>
</dbReference>